<dbReference type="EMBL" id="KV424059">
    <property type="protein sequence ID" value="KZT52662.1"/>
    <property type="molecule type" value="Genomic_DNA"/>
</dbReference>
<evidence type="ECO:0000313" key="2">
    <source>
        <dbReference type="Proteomes" id="UP000076842"/>
    </source>
</evidence>
<evidence type="ECO:0000313" key="1">
    <source>
        <dbReference type="EMBL" id="KZT52662.1"/>
    </source>
</evidence>
<protein>
    <submittedName>
        <fullName evidence="1">Uncharacterized protein</fullName>
    </submittedName>
</protein>
<keyword evidence="2" id="KW-1185">Reference proteome</keyword>
<name>A0A165DEW7_9BASI</name>
<dbReference type="InParanoid" id="A0A165DEW7"/>
<dbReference type="Proteomes" id="UP000076842">
    <property type="component" value="Unassembled WGS sequence"/>
</dbReference>
<organism evidence="1 2">
    <name type="scientific">Calocera cornea HHB12733</name>
    <dbReference type="NCBI Taxonomy" id="1353952"/>
    <lineage>
        <taxon>Eukaryota</taxon>
        <taxon>Fungi</taxon>
        <taxon>Dikarya</taxon>
        <taxon>Basidiomycota</taxon>
        <taxon>Agaricomycotina</taxon>
        <taxon>Dacrymycetes</taxon>
        <taxon>Dacrymycetales</taxon>
        <taxon>Dacrymycetaceae</taxon>
        <taxon>Calocera</taxon>
    </lineage>
</organism>
<gene>
    <name evidence="1" type="ORF">CALCODRAFT_520571</name>
</gene>
<dbReference type="AlphaFoldDB" id="A0A165DEW7"/>
<proteinExistence type="predicted"/>
<sequence>MSVEFEKIHPALEELVNTIMHRDLVHRYDDRNSDHLRNIFVNEWHALPNDSERNSFLPIIDFMELPAVSKLQELHVPDREFYAAVEDARLRITEEVEDFLAGMRQDLFNLYCQYYDDELIDDDDGRAEFLSRADTVFTTGDMPNGPVLHYSTLFRPAVFLPLSSKDFPYSNEHPYLDHPWSVYLGRLSVNEKQVAAMRKIRASHYLKRNAPFTLLERRTGWRCELALLQQ</sequence>
<reference evidence="1 2" key="1">
    <citation type="journal article" date="2016" name="Mol. Biol. Evol.">
        <title>Comparative Genomics of Early-Diverging Mushroom-Forming Fungi Provides Insights into the Origins of Lignocellulose Decay Capabilities.</title>
        <authorList>
            <person name="Nagy L.G."/>
            <person name="Riley R."/>
            <person name="Tritt A."/>
            <person name="Adam C."/>
            <person name="Daum C."/>
            <person name="Floudas D."/>
            <person name="Sun H."/>
            <person name="Yadav J.S."/>
            <person name="Pangilinan J."/>
            <person name="Larsson K.H."/>
            <person name="Matsuura K."/>
            <person name="Barry K."/>
            <person name="Labutti K."/>
            <person name="Kuo R."/>
            <person name="Ohm R.A."/>
            <person name="Bhattacharya S.S."/>
            <person name="Shirouzu T."/>
            <person name="Yoshinaga Y."/>
            <person name="Martin F.M."/>
            <person name="Grigoriev I.V."/>
            <person name="Hibbett D.S."/>
        </authorList>
    </citation>
    <scope>NUCLEOTIDE SEQUENCE [LARGE SCALE GENOMIC DNA]</scope>
    <source>
        <strain evidence="1 2">HHB12733</strain>
    </source>
</reference>
<accession>A0A165DEW7</accession>